<sequence>MMASQRTRRLMAAAAASLIGPLPVDGSRHWSPSDVRRRRRSVRRRAAGAAWPKPGNTGRTAPVRAAGPGSVRAP</sequence>
<dbReference type="AlphaFoldDB" id="A0A6B0U232"/>
<feature type="region of interest" description="Disordered" evidence="1">
    <location>
        <begin position="21"/>
        <end position="74"/>
    </location>
</feature>
<evidence type="ECO:0000313" key="2">
    <source>
        <dbReference type="EMBL" id="MXU83237.1"/>
    </source>
</evidence>
<dbReference type="EMBL" id="GIFC01001154">
    <property type="protein sequence ID" value="MXU83237.1"/>
    <property type="molecule type" value="Transcribed_RNA"/>
</dbReference>
<protein>
    <submittedName>
        <fullName evidence="2">Putative secreted protein</fullName>
    </submittedName>
</protein>
<feature type="compositionally biased region" description="Basic residues" evidence="1">
    <location>
        <begin position="36"/>
        <end position="46"/>
    </location>
</feature>
<accession>A0A6B0U232</accession>
<reference evidence="2" key="1">
    <citation type="submission" date="2019-12" db="EMBL/GenBank/DDBJ databases">
        <title>An insight into the sialome of adult female Ixodes ricinus ticks feeding for 6 days.</title>
        <authorList>
            <person name="Perner J."/>
            <person name="Ribeiro J.M.C."/>
        </authorList>
    </citation>
    <scope>NUCLEOTIDE SEQUENCE</scope>
    <source>
        <strain evidence="2">Semi-engorged</strain>
        <tissue evidence="2">Salivary glands</tissue>
    </source>
</reference>
<proteinExistence type="predicted"/>
<evidence type="ECO:0000256" key="1">
    <source>
        <dbReference type="SAM" id="MobiDB-lite"/>
    </source>
</evidence>
<name>A0A6B0U232_IXORI</name>
<organism evidence="2">
    <name type="scientific">Ixodes ricinus</name>
    <name type="common">Common tick</name>
    <name type="synonym">Acarus ricinus</name>
    <dbReference type="NCBI Taxonomy" id="34613"/>
    <lineage>
        <taxon>Eukaryota</taxon>
        <taxon>Metazoa</taxon>
        <taxon>Ecdysozoa</taxon>
        <taxon>Arthropoda</taxon>
        <taxon>Chelicerata</taxon>
        <taxon>Arachnida</taxon>
        <taxon>Acari</taxon>
        <taxon>Parasitiformes</taxon>
        <taxon>Ixodida</taxon>
        <taxon>Ixodoidea</taxon>
        <taxon>Ixodidae</taxon>
        <taxon>Ixodinae</taxon>
        <taxon>Ixodes</taxon>
    </lineage>
</organism>